<dbReference type="PROSITE" id="PS51352">
    <property type="entry name" value="THIOREDOXIN_2"/>
    <property type="match status" value="1"/>
</dbReference>
<dbReference type="EC" id="1.11.1.24" evidence="3"/>
<dbReference type="Proteomes" id="UP000693672">
    <property type="component" value="Unassembled WGS sequence"/>
</dbReference>
<dbReference type="PANTHER" id="PTHR42801:SF4">
    <property type="entry name" value="AHPC_TSA FAMILY PROTEIN"/>
    <property type="match status" value="1"/>
</dbReference>
<dbReference type="PIRSF" id="PIRSF000239">
    <property type="entry name" value="AHPC"/>
    <property type="match status" value="1"/>
</dbReference>
<evidence type="ECO:0000313" key="14">
    <source>
        <dbReference type="EMBL" id="CAG7625189.1"/>
    </source>
</evidence>
<keyword evidence="15" id="KW-1185">Reference proteome</keyword>
<evidence type="ECO:0000256" key="1">
    <source>
        <dbReference type="ARBA" id="ARBA00003330"/>
    </source>
</evidence>
<evidence type="ECO:0000256" key="6">
    <source>
        <dbReference type="ARBA" id="ARBA00023002"/>
    </source>
</evidence>
<keyword evidence="6 14" id="KW-0560">Oxidoreductase</keyword>
<sequence length="151" mass="16679">MLAIGTPAPAFSAESTQGAVRLTEILGRRPVVLIFYPKDETPICTKQLCAVRDSQTQYAAYDALVVGVNPGTVTDHRKFAEKYGYDFPLVADEGERIRELYDVGHMLLGLLGQQRTVYVIDRDGTIVYAKKGNRPTREIIEALAAGQHRPS</sequence>
<dbReference type="EMBL" id="CAJVAS010000010">
    <property type="protein sequence ID" value="CAG7625189.1"/>
    <property type="molecule type" value="Genomic_DNA"/>
</dbReference>
<dbReference type="GO" id="GO:0005737">
    <property type="term" value="C:cytoplasm"/>
    <property type="evidence" value="ECO:0007669"/>
    <property type="project" value="TreeGrafter"/>
</dbReference>
<comment type="caution">
    <text evidence="14">The sequence shown here is derived from an EMBL/GenBank/DDBJ whole genome shotgun (WGS) entry which is preliminary data.</text>
</comment>
<comment type="catalytic activity">
    <reaction evidence="12">
        <text>a hydroperoxide + [thioredoxin]-dithiol = an alcohol + [thioredoxin]-disulfide + H2O</text>
        <dbReference type="Rhea" id="RHEA:62620"/>
        <dbReference type="Rhea" id="RHEA-COMP:10698"/>
        <dbReference type="Rhea" id="RHEA-COMP:10700"/>
        <dbReference type="ChEBI" id="CHEBI:15377"/>
        <dbReference type="ChEBI" id="CHEBI:29950"/>
        <dbReference type="ChEBI" id="CHEBI:30879"/>
        <dbReference type="ChEBI" id="CHEBI:35924"/>
        <dbReference type="ChEBI" id="CHEBI:50058"/>
        <dbReference type="EC" id="1.11.1.24"/>
    </reaction>
</comment>
<keyword evidence="7" id="KW-1015">Disulfide bond</keyword>
<dbReference type="GO" id="GO:0034599">
    <property type="term" value="P:cellular response to oxidative stress"/>
    <property type="evidence" value="ECO:0007669"/>
    <property type="project" value="TreeGrafter"/>
</dbReference>
<evidence type="ECO:0000256" key="3">
    <source>
        <dbReference type="ARBA" id="ARBA00013017"/>
    </source>
</evidence>
<dbReference type="GO" id="GO:0008379">
    <property type="term" value="F:thioredoxin peroxidase activity"/>
    <property type="evidence" value="ECO:0007669"/>
    <property type="project" value="TreeGrafter"/>
</dbReference>
<evidence type="ECO:0000313" key="15">
    <source>
        <dbReference type="Proteomes" id="UP000693672"/>
    </source>
</evidence>
<dbReference type="RefSeq" id="WP_218092478.1">
    <property type="nucleotide sequence ID" value="NZ_CAJVAS010000010.1"/>
</dbReference>
<comment type="similarity">
    <text evidence="10">Belongs to the peroxiredoxin family. BCP/PrxQ subfamily.</text>
</comment>
<protein>
    <recommendedName>
        <fullName evidence="3">thioredoxin-dependent peroxiredoxin</fullName>
        <ecNumber evidence="3">1.11.1.24</ecNumber>
    </recommendedName>
    <alternativeName>
        <fullName evidence="11">Bacterioferritin comigratory protein</fullName>
    </alternativeName>
    <alternativeName>
        <fullName evidence="9">Thioredoxin peroxidase</fullName>
    </alternativeName>
</protein>
<dbReference type="InterPro" id="IPR000866">
    <property type="entry name" value="AhpC/TSA"/>
</dbReference>
<feature type="domain" description="Thioredoxin" evidence="13">
    <location>
        <begin position="2"/>
        <end position="148"/>
    </location>
</feature>
<reference evidence="14" key="1">
    <citation type="submission" date="2021-06" db="EMBL/GenBank/DDBJ databases">
        <authorList>
            <person name="Criscuolo A."/>
        </authorList>
    </citation>
    <scope>NUCLEOTIDE SEQUENCE</scope>
    <source>
        <strain evidence="14">CIP111600</strain>
    </source>
</reference>
<evidence type="ECO:0000256" key="5">
    <source>
        <dbReference type="ARBA" id="ARBA00022862"/>
    </source>
</evidence>
<evidence type="ECO:0000256" key="4">
    <source>
        <dbReference type="ARBA" id="ARBA00022559"/>
    </source>
</evidence>
<dbReference type="InterPro" id="IPR050924">
    <property type="entry name" value="Peroxiredoxin_BCP/PrxQ"/>
</dbReference>
<evidence type="ECO:0000256" key="12">
    <source>
        <dbReference type="ARBA" id="ARBA00049091"/>
    </source>
</evidence>
<evidence type="ECO:0000256" key="10">
    <source>
        <dbReference type="ARBA" id="ARBA00038489"/>
    </source>
</evidence>
<evidence type="ECO:0000256" key="9">
    <source>
        <dbReference type="ARBA" id="ARBA00032824"/>
    </source>
</evidence>
<proteinExistence type="inferred from homology"/>
<keyword evidence="8" id="KW-0676">Redox-active center</keyword>
<evidence type="ECO:0000256" key="11">
    <source>
        <dbReference type="ARBA" id="ARBA00041373"/>
    </source>
</evidence>
<dbReference type="PANTHER" id="PTHR42801">
    <property type="entry name" value="THIOREDOXIN-DEPENDENT PEROXIDE REDUCTASE"/>
    <property type="match status" value="1"/>
</dbReference>
<evidence type="ECO:0000256" key="2">
    <source>
        <dbReference type="ARBA" id="ARBA00011245"/>
    </source>
</evidence>
<keyword evidence="4 14" id="KW-0575">Peroxidase</keyword>
<dbReference type="InterPro" id="IPR024706">
    <property type="entry name" value="Peroxiredoxin_AhpC-typ"/>
</dbReference>
<accession>A0A916NQI0</accession>
<dbReference type="InterPro" id="IPR013766">
    <property type="entry name" value="Thioredoxin_domain"/>
</dbReference>
<name>A0A916NQI0_9BACL</name>
<dbReference type="Pfam" id="PF00578">
    <property type="entry name" value="AhpC-TSA"/>
    <property type="match status" value="1"/>
</dbReference>
<dbReference type="AlphaFoldDB" id="A0A916NQI0"/>
<comment type="function">
    <text evidence="1">Thiol-specific peroxidase that catalyzes the reduction of hydrogen peroxide and organic hydroperoxides to water and alcohols, respectively. Plays a role in cell protection against oxidative stress by detoxifying peroxides and as sensor of hydrogen peroxide-mediated signaling events.</text>
</comment>
<dbReference type="CDD" id="cd03017">
    <property type="entry name" value="PRX_BCP"/>
    <property type="match status" value="1"/>
</dbReference>
<dbReference type="GO" id="GO:0045454">
    <property type="term" value="P:cell redox homeostasis"/>
    <property type="evidence" value="ECO:0007669"/>
    <property type="project" value="TreeGrafter"/>
</dbReference>
<keyword evidence="5" id="KW-0049">Antioxidant</keyword>
<comment type="subunit">
    <text evidence="2">Monomer.</text>
</comment>
<evidence type="ECO:0000256" key="8">
    <source>
        <dbReference type="ARBA" id="ARBA00023284"/>
    </source>
</evidence>
<evidence type="ECO:0000256" key="7">
    <source>
        <dbReference type="ARBA" id="ARBA00023157"/>
    </source>
</evidence>
<evidence type="ECO:0000259" key="13">
    <source>
        <dbReference type="PROSITE" id="PS51352"/>
    </source>
</evidence>
<gene>
    <name evidence="14" type="primary">bcp_2</name>
    <name evidence="14" type="ORF">PAESOLCIP111_02701</name>
</gene>
<organism evidence="14 15">
    <name type="scientific">Paenibacillus solanacearum</name>
    <dbReference type="NCBI Taxonomy" id="2048548"/>
    <lineage>
        <taxon>Bacteria</taxon>
        <taxon>Bacillati</taxon>
        <taxon>Bacillota</taxon>
        <taxon>Bacilli</taxon>
        <taxon>Bacillales</taxon>
        <taxon>Paenibacillaceae</taxon>
        <taxon>Paenibacillus</taxon>
    </lineage>
</organism>